<protein>
    <submittedName>
        <fullName evidence="1">Uncharacterized protein</fullName>
    </submittedName>
</protein>
<dbReference type="Proteomes" id="UP001168990">
    <property type="component" value="Unassembled WGS sequence"/>
</dbReference>
<keyword evidence="2" id="KW-1185">Reference proteome</keyword>
<dbReference type="AlphaFoldDB" id="A0AA39F7D2"/>
<evidence type="ECO:0000313" key="2">
    <source>
        <dbReference type="Proteomes" id="UP001168990"/>
    </source>
</evidence>
<gene>
    <name evidence="1" type="ORF">PV328_002941</name>
</gene>
<name>A0AA39F7D2_9HYME</name>
<organism evidence="1 2">
    <name type="scientific">Microctonus aethiopoides</name>
    <dbReference type="NCBI Taxonomy" id="144406"/>
    <lineage>
        <taxon>Eukaryota</taxon>
        <taxon>Metazoa</taxon>
        <taxon>Ecdysozoa</taxon>
        <taxon>Arthropoda</taxon>
        <taxon>Hexapoda</taxon>
        <taxon>Insecta</taxon>
        <taxon>Pterygota</taxon>
        <taxon>Neoptera</taxon>
        <taxon>Endopterygota</taxon>
        <taxon>Hymenoptera</taxon>
        <taxon>Apocrita</taxon>
        <taxon>Ichneumonoidea</taxon>
        <taxon>Braconidae</taxon>
        <taxon>Euphorinae</taxon>
        <taxon>Microctonus</taxon>
    </lineage>
</organism>
<reference evidence="1" key="1">
    <citation type="journal article" date="2023" name="bioRxiv">
        <title>Scaffold-level genome assemblies of two parasitoid biocontrol wasps reveal the parthenogenesis mechanism and an associated novel virus.</title>
        <authorList>
            <person name="Inwood S."/>
            <person name="Skelly J."/>
            <person name="Guhlin J."/>
            <person name="Harrop T."/>
            <person name="Goldson S."/>
            <person name="Dearden P."/>
        </authorList>
    </citation>
    <scope>NUCLEOTIDE SEQUENCE</scope>
    <source>
        <strain evidence="1">Irish</strain>
        <tissue evidence="1">Whole body</tissue>
    </source>
</reference>
<sequence length="102" mass="12048">MTIWRRHPCSRRRRDATMLGVHTRSHPEGEYITSQYIQHVIHYLLHPITFSFPSSTIKQINQSKYKKENNSINNQTNNLQYQQENKTSCVNCIYNPIIQSAV</sequence>
<evidence type="ECO:0000313" key="1">
    <source>
        <dbReference type="EMBL" id="KAK0164297.1"/>
    </source>
</evidence>
<dbReference type="EMBL" id="JAQQBS010001422">
    <property type="protein sequence ID" value="KAK0164297.1"/>
    <property type="molecule type" value="Genomic_DNA"/>
</dbReference>
<accession>A0AA39F7D2</accession>
<proteinExistence type="predicted"/>
<comment type="caution">
    <text evidence="1">The sequence shown here is derived from an EMBL/GenBank/DDBJ whole genome shotgun (WGS) entry which is preliminary data.</text>
</comment>
<reference evidence="1" key="2">
    <citation type="submission" date="2023-03" db="EMBL/GenBank/DDBJ databases">
        <authorList>
            <person name="Inwood S.N."/>
            <person name="Skelly J.G."/>
            <person name="Guhlin J."/>
            <person name="Harrop T.W.R."/>
            <person name="Goldson S.G."/>
            <person name="Dearden P.K."/>
        </authorList>
    </citation>
    <scope>NUCLEOTIDE SEQUENCE</scope>
    <source>
        <strain evidence="1">Irish</strain>
        <tissue evidence="1">Whole body</tissue>
    </source>
</reference>